<dbReference type="PRINTS" id="PR00633">
    <property type="entry name" value="RCCNDNSATION"/>
</dbReference>
<dbReference type="Proteomes" id="UP000245216">
    <property type="component" value="Unassembled WGS sequence"/>
</dbReference>
<dbReference type="Gene3D" id="2.130.10.30">
    <property type="entry name" value="Regulator of chromosome condensation 1/beta-lactamase-inhibitor protein II"/>
    <property type="match status" value="2"/>
</dbReference>
<dbReference type="Pfam" id="PF25390">
    <property type="entry name" value="WD40_RLD"/>
    <property type="match status" value="1"/>
</dbReference>
<dbReference type="PROSITE" id="PS50012">
    <property type="entry name" value="RCC1_3"/>
    <property type="match status" value="5"/>
</dbReference>
<keyword evidence="2" id="KW-0677">Repeat</keyword>
<dbReference type="InterPro" id="IPR009091">
    <property type="entry name" value="RCC1/BLIP-II"/>
</dbReference>
<evidence type="ECO:0000313" key="5">
    <source>
        <dbReference type="Proteomes" id="UP000245216"/>
    </source>
</evidence>
<reference evidence="4 5" key="2">
    <citation type="submission" date="2018-05" db="EMBL/GenBank/DDBJ databases">
        <authorList>
            <person name="Lanie J.A."/>
            <person name="Ng W.-L."/>
            <person name="Kazmierczak K.M."/>
            <person name="Andrzejewski T.M."/>
            <person name="Davidsen T.M."/>
            <person name="Wayne K.J."/>
            <person name="Tettelin H."/>
            <person name="Glass J.I."/>
            <person name="Rusch D."/>
            <person name="Podicherti R."/>
            <person name="Tsui H.-C.T."/>
            <person name="Winkler M.E."/>
        </authorList>
    </citation>
    <scope>NUCLEOTIDE SEQUENCE [LARGE SCALE GENOMIC DNA]</scope>
    <source>
        <strain evidence="4 5">YBY</strain>
    </source>
</reference>
<name>A0A2U2BLL6_ALCFA</name>
<protein>
    <recommendedName>
        <fullName evidence="3">RCC1-like domain-containing protein</fullName>
    </recommendedName>
</protein>
<accession>A0A2U2BLL6</accession>
<dbReference type="GO" id="GO:0005737">
    <property type="term" value="C:cytoplasm"/>
    <property type="evidence" value="ECO:0007669"/>
    <property type="project" value="TreeGrafter"/>
</dbReference>
<dbReference type="InterPro" id="IPR000408">
    <property type="entry name" value="Reg_chr_condens"/>
</dbReference>
<proteinExistence type="predicted"/>
<gene>
    <name evidence="4" type="ORF">DF183_09510</name>
</gene>
<dbReference type="PANTHER" id="PTHR45982">
    <property type="entry name" value="REGULATOR OF CHROMOSOME CONDENSATION"/>
    <property type="match status" value="1"/>
</dbReference>
<sequence length="341" mass="33102">MSGTPTAKTKADFSVAASYKGESGQAVYTIKVGNEYLDIVQISAGGEHTCAITAAGAAKCWGSGDRGRLGNNSNLSSSVPIGVVGLSSGVASISAGGYHTCAVTTAGAAKCWGYNASGQLGNNSTAHSLVPMDVVGLSSGVASISAGAEHTCAVTTSGAAKCWGSGGSGQLGNNSTTNSLVPVDVVGLGSSVASISAGAALTCAVTTAGAAKCWGSGRDGKLGHNTTTNSSLPVDVVGLSSGVVSISVDSSRTCAVTTAGAAKCWGANNYGQLGDNSTSNRLVPVDVLGLSSGVTNISAGAVHTCAATTFGAAKCWGHGANGKLGYNSTANSPVPVDLLGD</sequence>
<dbReference type="PANTHER" id="PTHR45982:SF1">
    <property type="entry name" value="REGULATOR OF CHROMOSOME CONDENSATION"/>
    <property type="match status" value="1"/>
</dbReference>
<feature type="domain" description="RCC1-like" evidence="3">
    <location>
        <begin position="36"/>
        <end position="337"/>
    </location>
</feature>
<evidence type="ECO:0000256" key="1">
    <source>
        <dbReference type="ARBA" id="ARBA00022658"/>
    </source>
</evidence>
<evidence type="ECO:0000313" key="4">
    <source>
        <dbReference type="EMBL" id="PWE14915.1"/>
    </source>
</evidence>
<evidence type="ECO:0000256" key="2">
    <source>
        <dbReference type="ARBA" id="ARBA00022737"/>
    </source>
</evidence>
<dbReference type="InterPro" id="IPR058923">
    <property type="entry name" value="RCC1-like_dom"/>
</dbReference>
<dbReference type="InterPro" id="IPR051553">
    <property type="entry name" value="Ran_GTPase-activating"/>
</dbReference>
<dbReference type="EMBL" id="QEXO01000002">
    <property type="protein sequence ID" value="PWE14915.1"/>
    <property type="molecule type" value="Genomic_DNA"/>
</dbReference>
<keyword evidence="1" id="KW-0344">Guanine-nucleotide releasing factor</keyword>
<reference evidence="4 5" key="1">
    <citation type="submission" date="2018-05" db="EMBL/GenBank/DDBJ databases">
        <title>Genome Sequence of an Efficient Indole-Degrading Bacterium, Alcaligenes sp.YBY.</title>
        <authorList>
            <person name="Yang B."/>
        </authorList>
    </citation>
    <scope>NUCLEOTIDE SEQUENCE [LARGE SCALE GENOMIC DNA]</scope>
    <source>
        <strain evidence="4 5">YBY</strain>
    </source>
</reference>
<comment type="caution">
    <text evidence="4">The sequence shown here is derived from an EMBL/GenBank/DDBJ whole genome shotgun (WGS) entry which is preliminary data.</text>
</comment>
<evidence type="ECO:0000259" key="3">
    <source>
        <dbReference type="Pfam" id="PF25390"/>
    </source>
</evidence>
<dbReference type="GO" id="GO:0005085">
    <property type="term" value="F:guanyl-nucleotide exchange factor activity"/>
    <property type="evidence" value="ECO:0007669"/>
    <property type="project" value="TreeGrafter"/>
</dbReference>
<dbReference type="AlphaFoldDB" id="A0A2U2BLL6"/>
<organism evidence="4 5">
    <name type="scientific">Alcaligenes faecalis</name>
    <dbReference type="NCBI Taxonomy" id="511"/>
    <lineage>
        <taxon>Bacteria</taxon>
        <taxon>Pseudomonadati</taxon>
        <taxon>Pseudomonadota</taxon>
        <taxon>Betaproteobacteria</taxon>
        <taxon>Burkholderiales</taxon>
        <taxon>Alcaligenaceae</taxon>
        <taxon>Alcaligenes</taxon>
    </lineage>
</organism>
<dbReference type="SUPFAM" id="SSF50985">
    <property type="entry name" value="RCC1/BLIP-II"/>
    <property type="match status" value="1"/>
</dbReference>